<dbReference type="EMBL" id="SLYC01000045">
    <property type="protein sequence ID" value="TCP97602.1"/>
    <property type="molecule type" value="Genomic_DNA"/>
</dbReference>
<dbReference type="PROSITE" id="PS50949">
    <property type="entry name" value="HTH_GNTR"/>
    <property type="match status" value="1"/>
</dbReference>
<dbReference type="InterPro" id="IPR036390">
    <property type="entry name" value="WH_DNA-bd_sf"/>
</dbReference>
<evidence type="ECO:0000313" key="5">
    <source>
        <dbReference type="EMBL" id="TCP97602.1"/>
    </source>
</evidence>
<comment type="caution">
    <text evidence="5">The sequence shown here is derived from an EMBL/GenBank/DDBJ whole genome shotgun (WGS) entry which is preliminary data.</text>
</comment>
<dbReference type="Gene3D" id="1.10.10.10">
    <property type="entry name" value="Winged helix-like DNA-binding domain superfamily/Winged helix DNA-binding domain"/>
    <property type="match status" value="1"/>
</dbReference>
<dbReference type="GO" id="GO:0003700">
    <property type="term" value="F:DNA-binding transcription factor activity"/>
    <property type="evidence" value="ECO:0007669"/>
    <property type="project" value="InterPro"/>
</dbReference>
<dbReference type="OrthoDB" id="162505at2"/>
<keyword evidence="2 5" id="KW-0238">DNA-binding</keyword>
<accession>A0A4R2TRE2</accession>
<dbReference type="GO" id="GO:0003677">
    <property type="term" value="F:DNA binding"/>
    <property type="evidence" value="ECO:0007669"/>
    <property type="project" value="UniProtKB-KW"/>
</dbReference>
<dbReference type="InterPro" id="IPR000524">
    <property type="entry name" value="Tscrpt_reg_HTH_GntR"/>
</dbReference>
<evidence type="ECO:0000256" key="3">
    <source>
        <dbReference type="ARBA" id="ARBA00023163"/>
    </source>
</evidence>
<dbReference type="RefSeq" id="WP_132849454.1">
    <property type="nucleotide sequence ID" value="NZ_CP058648.1"/>
</dbReference>
<keyword evidence="6" id="KW-1185">Reference proteome</keyword>
<dbReference type="SMART" id="SM00345">
    <property type="entry name" value="HTH_GNTR"/>
    <property type="match status" value="1"/>
</dbReference>
<dbReference type="Proteomes" id="UP000295504">
    <property type="component" value="Unassembled WGS sequence"/>
</dbReference>
<protein>
    <submittedName>
        <fullName evidence="5">DNA-binding transcriptional regulator YhcF (GntR family)</fullName>
    </submittedName>
</protein>
<proteinExistence type="predicted"/>
<organism evidence="5 6">
    <name type="scientific">Serpentinicella alkaliphila</name>
    <dbReference type="NCBI Taxonomy" id="1734049"/>
    <lineage>
        <taxon>Bacteria</taxon>
        <taxon>Bacillati</taxon>
        <taxon>Bacillota</taxon>
        <taxon>Clostridia</taxon>
        <taxon>Peptostreptococcales</taxon>
        <taxon>Natronincolaceae</taxon>
        <taxon>Serpentinicella</taxon>
    </lineage>
</organism>
<sequence>MQIKFDSVKPIYVQIAEAIEDEIITGNLKEGQQCYSQLIISRELNVNPATAAKGINLLVTEGILLKQRGLAMIVANGAREQILEKRKTEGFDALGRELVNEAKKLGLKYEQVIEIIKRYF</sequence>
<evidence type="ECO:0000313" key="6">
    <source>
        <dbReference type="Proteomes" id="UP000295504"/>
    </source>
</evidence>
<evidence type="ECO:0000259" key="4">
    <source>
        <dbReference type="PROSITE" id="PS50949"/>
    </source>
</evidence>
<dbReference type="InterPro" id="IPR036388">
    <property type="entry name" value="WH-like_DNA-bd_sf"/>
</dbReference>
<dbReference type="AlphaFoldDB" id="A0A4R2TRE2"/>
<dbReference type="PANTHER" id="PTHR38445:SF10">
    <property type="entry name" value="GNTR-FAMILY TRANSCRIPTIONAL REGULATOR"/>
    <property type="match status" value="1"/>
</dbReference>
<keyword evidence="1" id="KW-0805">Transcription regulation</keyword>
<dbReference type="SUPFAM" id="SSF46785">
    <property type="entry name" value="Winged helix' DNA-binding domain"/>
    <property type="match status" value="1"/>
</dbReference>
<name>A0A4R2TRE2_9FIRM</name>
<gene>
    <name evidence="5" type="ORF">EDD79_10458</name>
</gene>
<keyword evidence="3" id="KW-0804">Transcription</keyword>
<evidence type="ECO:0000256" key="1">
    <source>
        <dbReference type="ARBA" id="ARBA00023015"/>
    </source>
</evidence>
<dbReference type="PANTHER" id="PTHR38445">
    <property type="entry name" value="HTH-TYPE TRANSCRIPTIONAL REPRESSOR YTRA"/>
    <property type="match status" value="1"/>
</dbReference>
<feature type="domain" description="HTH gntR-type" evidence="4">
    <location>
        <begin position="9"/>
        <end position="77"/>
    </location>
</feature>
<reference evidence="5 6" key="1">
    <citation type="submission" date="2019-03" db="EMBL/GenBank/DDBJ databases">
        <title>Genomic Encyclopedia of Type Strains, Phase IV (KMG-IV): sequencing the most valuable type-strain genomes for metagenomic binning, comparative biology and taxonomic classification.</title>
        <authorList>
            <person name="Goeker M."/>
        </authorList>
    </citation>
    <scope>NUCLEOTIDE SEQUENCE [LARGE SCALE GENOMIC DNA]</scope>
    <source>
        <strain evidence="5 6">DSM 100013</strain>
    </source>
</reference>
<evidence type="ECO:0000256" key="2">
    <source>
        <dbReference type="ARBA" id="ARBA00023125"/>
    </source>
</evidence>